<proteinExistence type="predicted"/>
<reference evidence="2" key="1">
    <citation type="journal article" date="2019" name="Int. J. Syst. Evol. Microbiol.">
        <title>The Global Catalogue of Microorganisms (GCM) 10K type strain sequencing project: providing services to taxonomists for standard genome sequencing and annotation.</title>
        <authorList>
            <consortium name="The Broad Institute Genomics Platform"/>
            <consortium name="The Broad Institute Genome Sequencing Center for Infectious Disease"/>
            <person name="Wu L."/>
            <person name="Ma J."/>
        </authorList>
    </citation>
    <scope>NUCLEOTIDE SEQUENCE [LARGE SCALE GENOMIC DNA]</scope>
    <source>
        <strain evidence="2">KCTC 42911</strain>
    </source>
</reference>
<gene>
    <name evidence="1" type="ORF">ACFORG_20470</name>
</gene>
<dbReference type="InterPro" id="IPR011049">
    <property type="entry name" value="Serralysin-like_metalloprot_C"/>
</dbReference>
<accession>A0ABV7TNU6</accession>
<organism evidence="1 2">
    <name type="scientific">Lutimaribacter marinistellae</name>
    <dbReference type="NCBI Taxonomy" id="1820329"/>
    <lineage>
        <taxon>Bacteria</taxon>
        <taxon>Pseudomonadati</taxon>
        <taxon>Pseudomonadota</taxon>
        <taxon>Alphaproteobacteria</taxon>
        <taxon>Rhodobacterales</taxon>
        <taxon>Roseobacteraceae</taxon>
        <taxon>Lutimaribacter</taxon>
    </lineage>
</organism>
<dbReference type="Pfam" id="PF00353">
    <property type="entry name" value="HemolysinCabind"/>
    <property type="match status" value="1"/>
</dbReference>
<name>A0ABV7TNU6_9RHOB</name>
<dbReference type="Gene3D" id="2.150.10.10">
    <property type="entry name" value="Serralysin-like metalloprotease, C-terminal"/>
    <property type="match status" value="1"/>
</dbReference>
<dbReference type="SUPFAM" id="SSF51120">
    <property type="entry name" value="beta-Roll"/>
    <property type="match status" value="1"/>
</dbReference>
<feature type="non-terminal residue" evidence="1">
    <location>
        <position position="1"/>
    </location>
</feature>
<keyword evidence="2" id="KW-1185">Reference proteome</keyword>
<sequence length="106" mass="10859">FGQWGDDRLFGGNNADRLDGGIGNDTMTGGLGADVFVFNTVFNTGTDLITGWGDGFDRIEIAGPVTQGGTTITSNASGTLISWAGGSAQVDHATPGIVTFADIDFV</sequence>
<protein>
    <submittedName>
        <fullName evidence="1">Calcium-binding protein</fullName>
    </submittedName>
</protein>
<dbReference type="PRINTS" id="PR00313">
    <property type="entry name" value="CABNDNGRPT"/>
</dbReference>
<dbReference type="InterPro" id="IPR001343">
    <property type="entry name" value="Hemolysn_Ca-bd"/>
</dbReference>
<dbReference type="EMBL" id="JBHRXI010000044">
    <property type="protein sequence ID" value="MFC3616123.1"/>
    <property type="molecule type" value="Genomic_DNA"/>
</dbReference>
<evidence type="ECO:0000313" key="1">
    <source>
        <dbReference type="EMBL" id="MFC3616123.1"/>
    </source>
</evidence>
<comment type="caution">
    <text evidence="1">The sequence shown here is derived from an EMBL/GenBank/DDBJ whole genome shotgun (WGS) entry which is preliminary data.</text>
</comment>
<evidence type="ECO:0000313" key="2">
    <source>
        <dbReference type="Proteomes" id="UP001595629"/>
    </source>
</evidence>
<dbReference type="Proteomes" id="UP001595629">
    <property type="component" value="Unassembled WGS sequence"/>
</dbReference>